<evidence type="ECO:0008006" key="4">
    <source>
        <dbReference type="Google" id="ProtNLM"/>
    </source>
</evidence>
<sequence>MFRVWLIYPVLAVLAALGRFWNIHGPNPQGVQLMYHDVEREYTSSPAEHSAPIRHLTVCEPWRTRHTTLSTWMDIN</sequence>
<reference evidence="2" key="2">
    <citation type="submission" date="2020-11" db="EMBL/GenBank/DDBJ databases">
        <authorList>
            <person name="McCartney M.A."/>
            <person name="Auch B."/>
            <person name="Kono T."/>
            <person name="Mallez S."/>
            <person name="Becker A."/>
            <person name="Gohl D.M."/>
            <person name="Silverstein K.A.T."/>
            <person name="Koren S."/>
            <person name="Bechman K.B."/>
            <person name="Herman A."/>
            <person name="Abrahante J.E."/>
            <person name="Garbe J."/>
        </authorList>
    </citation>
    <scope>NUCLEOTIDE SEQUENCE</scope>
    <source>
        <strain evidence="2">Duluth1</strain>
        <tissue evidence="2">Whole animal</tissue>
    </source>
</reference>
<name>A0A9D4H4Z5_DREPO</name>
<evidence type="ECO:0000256" key="1">
    <source>
        <dbReference type="SAM" id="SignalP"/>
    </source>
</evidence>
<proteinExistence type="predicted"/>
<reference evidence="2" key="1">
    <citation type="journal article" date="2019" name="bioRxiv">
        <title>The Genome of the Zebra Mussel, Dreissena polymorpha: A Resource for Invasive Species Research.</title>
        <authorList>
            <person name="McCartney M.A."/>
            <person name="Auch B."/>
            <person name="Kono T."/>
            <person name="Mallez S."/>
            <person name="Zhang Y."/>
            <person name="Obille A."/>
            <person name="Becker A."/>
            <person name="Abrahante J.E."/>
            <person name="Garbe J."/>
            <person name="Badalamenti J.P."/>
            <person name="Herman A."/>
            <person name="Mangelson H."/>
            <person name="Liachko I."/>
            <person name="Sullivan S."/>
            <person name="Sone E.D."/>
            <person name="Koren S."/>
            <person name="Silverstein K.A.T."/>
            <person name="Beckman K.B."/>
            <person name="Gohl D.M."/>
        </authorList>
    </citation>
    <scope>NUCLEOTIDE SEQUENCE</scope>
    <source>
        <strain evidence="2">Duluth1</strain>
        <tissue evidence="2">Whole animal</tissue>
    </source>
</reference>
<gene>
    <name evidence="2" type="ORF">DPMN_129013</name>
</gene>
<feature type="chain" id="PRO_5039227846" description="Secreted protein" evidence="1">
    <location>
        <begin position="21"/>
        <end position="76"/>
    </location>
</feature>
<comment type="caution">
    <text evidence="2">The sequence shown here is derived from an EMBL/GenBank/DDBJ whole genome shotgun (WGS) entry which is preliminary data.</text>
</comment>
<evidence type="ECO:0000313" key="2">
    <source>
        <dbReference type="EMBL" id="KAH3827084.1"/>
    </source>
</evidence>
<keyword evidence="1" id="KW-0732">Signal</keyword>
<protein>
    <recommendedName>
        <fullName evidence="4">Secreted protein</fullName>
    </recommendedName>
</protein>
<feature type="signal peptide" evidence="1">
    <location>
        <begin position="1"/>
        <end position="20"/>
    </location>
</feature>
<dbReference type="Proteomes" id="UP000828390">
    <property type="component" value="Unassembled WGS sequence"/>
</dbReference>
<organism evidence="2 3">
    <name type="scientific">Dreissena polymorpha</name>
    <name type="common">Zebra mussel</name>
    <name type="synonym">Mytilus polymorpha</name>
    <dbReference type="NCBI Taxonomy" id="45954"/>
    <lineage>
        <taxon>Eukaryota</taxon>
        <taxon>Metazoa</taxon>
        <taxon>Spiralia</taxon>
        <taxon>Lophotrochozoa</taxon>
        <taxon>Mollusca</taxon>
        <taxon>Bivalvia</taxon>
        <taxon>Autobranchia</taxon>
        <taxon>Heteroconchia</taxon>
        <taxon>Euheterodonta</taxon>
        <taxon>Imparidentia</taxon>
        <taxon>Neoheterodontei</taxon>
        <taxon>Myida</taxon>
        <taxon>Dreissenoidea</taxon>
        <taxon>Dreissenidae</taxon>
        <taxon>Dreissena</taxon>
    </lineage>
</organism>
<dbReference type="EMBL" id="JAIWYP010000005">
    <property type="protein sequence ID" value="KAH3827084.1"/>
    <property type="molecule type" value="Genomic_DNA"/>
</dbReference>
<keyword evidence="3" id="KW-1185">Reference proteome</keyword>
<dbReference type="AlphaFoldDB" id="A0A9D4H4Z5"/>
<evidence type="ECO:0000313" key="3">
    <source>
        <dbReference type="Proteomes" id="UP000828390"/>
    </source>
</evidence>
<accession>A0A9D4H4Z5</accession>